<dbReference type="eggNOG" id="COG1949">
    <property type="taxonomic scope" value="Bacteria"/>
</dbReference>
<dbReference type="OrthoDB" id="3240518at2"/>
<dbReference type="InterPro" id="IPR013520">
    <property type="entry name" value="Ribonucl_H"/>
</dbReference>
<gene>
    <name evidence="2" type="ORF">BMERY_0893</name>
</gene>
<keyword evidence="3" id="KW-1185">Reference proteome</keyword>
<dbReference type="InterPro" id="IPR036397">
    <property type="entry name" value="RNaseH_sf"/>
</dbReference>
<dbReference type="EMBL" id="JGZC01000006">
    <property type="protein sequence ID" value="KFI70399.1"/>
    <property type="molecule type" value="Genomic_DNA"/>
</dbReference>
<evidence type="ECO:0000313" key="2">
    <source>
        <dbReference type="EMBL" id="KFI70399.1"/>
    </source>
</evidence>
<dbReference type="InterPro" id="IPR012337">
    <property type="entry name" value="RNaseH-like_sf"/>
</dbReference>
<dbReference type="Gene3D" id="3.30.420.10">
    <property type="entry name" value="Ribonuclease H-like superfamily/Ribonuclease H"/>
    <property type="match status" value="1"/>
</dbReference>
<dbReference type="RefSeq" id="WP_033523770.1">
    <property type="nucleotide sequence ID" value="NZ_JGZC01000006.1"/>
</dbReference>
<dbReference type="STRING" id="78345.BMERY_0893"/>
<name>A0A087BH99_9BIFI</name>
<dbReference type="GO" id="GO:0003676">
    <property type="term" value="F:nucleic acid binding"/>
    <property type="evidence" value="ECO:0007669"/>
    <property type="project" value="InterPro"/>
</dbReference>
<organism evidence="2 3">
    <name type="scientific">Bifidobacterium merycicum</name>
    <dbReference type="NCBI Taxonomy" id="78345"/>
    <lineage>
        <taxon>Bacteria</taxon>
        <taxon>Bacillati</taxon>
        <taxon>Actinomycetota</taxon>
        <taxon>Actinomycetes</taxon>
        <taxon>Bifidobacteriales</taxon>
        <taxon>Bifidobacteriaceae</taxon>
        <taxon>Bifidobacterium</taxon>
    </lineage>
</organism>
<comment type="caution">
    <text evidence="2">The sequence shown here is derived from an EMBL/GenBank/DDBJ whole genome shotgun (WGS) entry which is preliminary data.</text>
</comment>
<dbReference type="Pfam" id="PF00929">
    <property type="entry name" value="RNase_T"/>
    <property type="match status" value="1"/>
</dbReference>
<proteinExistence type="predicted"/>
<feature type="domain" description="Exonuclease" evidence="1">
    <location>
        <begin position="11"/>
        <end position="56"/>
    </location>
</feature>
<accession>A0A087BH99</accession>
<protein>
    <submittedName>
        <fullName evidence="2">Oligoribonuclease Orn</fullName>
    </submittedName>
</protein>
<dbReference type="GO" id="GO:0004527">
    <property type="term" value="F:exonuclease activity"/>
    <property type="evidence" value="ECO:0007669"/>
    <property type="project" value="UniProtKB-ARBA"/>
</dbReference>
<evidence type="ECO:0000313" key="3">
    <source>
        <dbReference type="Proteomes" id="UP000029060"/>
    </source>
</evidence>
<dbReference type="Proteomes" id="UP000029060">
    <property type="component" value="Unassembled WGS sequence"/>
</dbReference>
<dbReference type="SUPFAM" id="SSF53098">
    <property type="entry name" value="Ribonuclease H-like"/>
    <property type="match status" value="1"/>
</dbReference>
<reference evidence="2 3" key="1">
    <citation type="submission" date="2014-03" db="EMBL/GenBank/DDBJ databases">
        <title>Genomics of Bifidobacteria.</title>
        <authorList>
            <person name="Ventura M."/>
            <person name="Milani C."/>
            <person name="Lugli G.A."/>
        </authorList>
    </citation>
    <scope>NUCLEOTIDE SEQUENCE [LARGE SCALE GENOMIC DNA]</scope>
    <source>
        <strain evidence="2 3">LMG 11341</strain>
    </source>
</reference>
<sequence>MTIGMKPEALLWIDTETTGLDPEHDQLLEIAIRCTDTHAETTYGACHRIIRPHHLDLTAMDPIVFTMHTDNGLLHDIIDADPQANSPEAARNAIEETIESLAQRFHLIPAGSNPAFDLAFTHTAGYRIEHLLDHRRYDLNTIRWHHRFINQPDPMADNHATSHRAPDCIQRDINEHRHTIQKETNQ</sequence>
<dbReference type="AlphaFoldDB" id="A0A087BH99"/>
<evidence type="ECO:0000259" key="1">
    <source>
        <dbReference type="Pfam" id="PF00929"/>
    </source>
</evidence>